<dbReference type="FunFam" id="1.50.10.10:FF:000037">
    <property type="entry name" value="alpha-1,2-Mannosidase"/>
    <property type="match status" value="1"/>
</dbReference>
<gene>
    <name evidence="10" type="ORF">C8A03DRAFT_14099</name>
</gene>
<feature type="active site" evidence="6">
    <location>
        <position position="534"/>
    </location>
</feature>
<evidence type="ECO:0000256" key="5">
    <source>
        <dbReference type="ARBA" id="ARBA00023157"/>
    </source>
</evidence>
<evidence type="ECO:0000256" key="1">
    <source>
        <dbReference type="ARBA" id="ARBA00001913"/>
    </source>
</evidence>
<dbReference type="GO" id="GO:0005783">
    <property type="term" value="C:endoplasmic reticulum"/>
    <property type="evidence" value="ECO:0007669"/>
    <property type="project" value="TreeGrafter"/>
</dbReference>
<dbReference type="InterPro" id="IPR036026">
    <property type="entry name" value="Seven-hairpin_glycosidases"/>
</dbReference>
<evidence type="ECO:0000256" key="6">
    <source>
        <dbReference type="PIRSR" id="PIRSR601382-1"/>
    </source>
</evidence>
<feature type="active site" description="Proton donor" evidence="6">
    <location>
        <position position="207"/>
    </location>
</feature>
<name>A0AAN7CCJ1_9PEZI</name>
<dbReference type="Gene3D" id="1.50.10.10">
    <property type="match status" value="1"/>
</dbReference>
<evidence type="ECO:0000256" key="9">
    <source>
        <dbReference type="RuleBase" id="RU361193"/>
    </source>
</evidence>
<protein>
    <recommendedName>
        <fullName evidence="9">alpha-1,2-Mannosidase</fullName>
        <ecNumber evidence="9">3.2.1.-</ecNumber>
    </recommendedName>
</protein>
<evidence type="ECO:0000313" key="10">
    <source>
        <dbReference type="EMBL" id="KAK4239541.1"/>
    </source>
</evidence>
<dbReference type="GO" id="GO:0005975">
    <property type="term" value="P:carbohydrate metabolic process"/>
    <property type="evidence" value="ECO:0007669"/>
    <property type="project" value="InterPro"/>
</dbReference>
<organism evidence="10 11">
    <name type="scientific">Achaetomium macrosporum</name>
    <dbReference type="NCBI Taxonomy" id="79813"/>
    <lineage>
        <taxon>Eukaryota</taxon>
        <taxon>Fungi</taxon>
        <taxon>Dikarya</taxon>
        <taxon>Ascomycota</taxon>
        <taxon>Pezizomycotina</taxon>
        <taxon>Sordariomycetes</taxon>
        <taxon>Sordariomycetidae</taxon>
        <taxon>Sordariales</taxon>
        <taxon>Chaetomiaceae</taxon>
        <taxon>Achaetomium</taxon>
    </lineage>
</organism>
<dbReference type="Proteomes" id="UP001303760">
    <property type="component" value="Unassembled WGS sequence"/>
</dbReference>
<keyword evidence="7" id="KW-0106">Calcium</keyword>
<reference evidence="10" key="1">
    <citation type="journal article" date="2023" name="Mol. Phylogenet. Evol.">
        <title>Genome-scale phylogeny and comparative genomics of the fungal order Sordariales.</title>
        <authorList>
            <person name="Hensen N."/>
            <person name="Bonometti L."/>
            <person name="Westerberg I."/>
            <person name="Brannstrom I.O."/>
            <person name="Guillou S."/>
            <person name="Cros-Aarteil S."/>
            <person name="Calhoun S."/>
            <person name="Haridas S."/>
            <person name="Kuo A."/>
            <person name="Mondo S."/>
            <person name="Pangilinan J."/>
            <person name="Riley R."/>
            <person name="LaButti K."/>
            <person name="Andreopoulos B."/>
            <person name="Lipzen A."/>
            <person name="Chen C."/>
            <person name="Yan M."/>
            <person name="Daum C."/>
            <person name="Ng V."/>
            <person name="Clum A."/>
            <person name="Steindorff A."/>
            <person name="Ohm R.A."/>
            <person name="Martin F."/>
            <person name="Silar P."/>
            <person name="Natvig D.O."/>
            <person name="Lalanne C."/>
            <person name="Gautier V."/>
            <person name="Ament-Velasquez S.L."/>
            <person name="Kruys A."/>
            <person name="Hutchinson M.I."/>
            <person name="Powell A.J."/>
            <person name="Barry K."/>
            <person name="Miller A.N."/>
            <person name="Grigoriev I.V."/>
            <person name="Debuchy R."/>
            <person name="Gladieux P."/>
            <person name="Hiltunen Thoren M."/>
            <person name="Johannesson H."/>
        </authorList>
    </citation>
    <scope>NUCLEOTIDE SEQUENCE</scope>
    <source>
        <strain evidence="10">CBS 532.94</strain>
    </source>
</reference>
<sequence>MPPYAYRKLWRPLRPRARLAAFRLRSRTTKNTVLAIIFILTLLYFLDRFETSESVLLERLMNSGPSSHPWTVTKSSVDWGKIEYRYPPQPPIGVPKPPRRSVLPRIQHRFGRESSEARRIREARRRAVLRLAKKSWDSYRRYAWKQDALMPLSGTGRDQFSGWAATLVDSLDTLWIMGLRDKFDEAVAAVVEIDFGNSTSPIVNIFETNIRYLGGLLAAYDLSGREVLLQKAVELGDLIYGGFNTENRMPVDMINFEAAQAGSGLVVENTVVSASPGTLTLELTRLSQLTGDPKYYDAITAIVELFYRGQNQTALPGLFPMFVSMLREDVTTGDTFTLGGCADSLYEYFPKLHVLLSGGDPRLPVLTQTFMDAAKRHLFFRPMIPPSDLSSNNNNNNNNDILISGTVHIDQQTGEPHLDPETEHLTCFIGGTFALAGRLLHSEEDVRVGAGLTRGCVYAYRAFPRGLMPERFRMVPCKHDDDEVMKKKKGKACKWDEDRWMEEREKQERMQLRGTDFPKGFTTVTDKRYILRPEAIESVFYMWRITGDAEWQDAAWDMFRAVAEATATELGAAAVVDVTVAKPQLLELEDYMESFWIAETLKYFYLVFSPPELISLDKYVFNTEAHPFLRPRP</sequence>
<dbReference type="InterPro" id="IPR001382">
    <property type="entry name" value="Glyco_hydro_47"/>
</dbReference>
<evidence type="ECO:0000256" key="8">
    <source>
        <dbReference type="PIRSR" id="PIRSR601382-3"/>
    </source>
</evidence>
<dbReference type="GO" id="GO:0036503">
    <property type="term" value="P:ERAD pathway"/>
    <property type="evidence" value="ECO:0007669"/>
    <property type="project" value="UniProtKB-ARBA"/>
</dbReference>
<keyword evidence="9" id="KW-0326">Glycosidase</keyword>
<dbReference type="GO" id="GO:0016020">
    <property type="term" value="C:membrane"/>
    <property type="evidence" value="ECO:0007669"/>
    <property type="project" value="InterPro"/>
</dbReference>
<dbReference type="AlphaFoldDB" id="A0AAN7CCJ1"/>
<evidence type="ECO:0000256" key="4">
    <source>
        <dbReference type="ARBA" id="ARBA00022801"/>
    </source>
</evidence>
<evidence type="ECO:0000313" key="11">
    <source>
        <dbReference type="Proteomes" id="UP001303760"/>
    </source>
</evidence>
<comment type="caution">
    <text evidence="10">The sequence shown here is derived from an EMBL/GenBank/DDBJ whole genome shotgun (WGS) entry which is preliminary data.</text>
</comment>
<dbReference type="EMBL" id="MU860061">
    <property type="protein sequence ID" value="KAK4239541.1"/>
    <property type="molecule type" value="Genomic_DNA"/>
</dbReference>
<keyword evidence="7" id="KW-0479">Metal-binding</keyword>
<comment type="pathway">
    <text evidence="2">Protein modification; protein glycosylation.</text>
</comment>
<keyword evidence="5 8" id="KW-1015">Disulfide bond</keyword>
<evidence type="ECO:0000256" key="3">
    <source>
        <dbReference type="ARBA" id="ARBA00007658"/>
    </source>
</evidence>
<evidence type="ECO:0000256" key="2">
    <source>
        <dbReference type="ARBA" id="ARBA00004922"/>
    </source>
</evidence>
<dbReference type="InterPro" id="IPR012341">
    <property type="entry name" value="6hp_glycosidase-like_sf"/>
</dbReference>
<keyword evidence="11" id="KW-1185">Reference proteome</keyword>
<dbReference type="PANTHER" id="PTHR11742:SF29">
    <property type="entry name" value="ALPHA-1,2-MANNOSIDASE"/>
    <property type="match status" value="1"/>
</dbReference>
<dbReference type="InterPro" id="IPR050749">
    <property type="entry name" value="Glycosyl_Hydrolase_47"/>
</dbReference>
<feature type="binding site" evidence="7">
    <location>
        <position position="623"/>
    </location>
    <ligand>
        <name>Ca(2+)</name>
        <dbReference type="ChEBI" id="CHEBI:29108"/>
    </ligand>
</feature>
<comment type="cofactor">
    <cofactor evidence="1 7">
        <name>Ca(2+)</name>
        <dbReference type="ChEBI" id="CHEBI:29108"/>
    </cofactor>
</comment>
<keyword evidence="4 9" id="KW-0378">Hydrolase</keyword>
<proteinExistence type="inferred from homology"/>
<dbReference type="PANTHER" id="PTHR11742">
    <property type="entry name" value="MANNOSYL-OLIGOSACCHARIDE ALPHA-1,2-MANNOSIDASE-RELATED"/>
    <property type="match status" value="1"/>
</dbReference>
<comment type="similarity">
    <text evidence="3 9">Belongs to the glycosyl hydrolase 47 family.</text>
</comment>
<evidence type="ECO:0000256" key="7">
    <source>
        <dbReference type="PIRSR" id="PIRSR601382-2"/>
    </source>
</evidence>
<dbReference type="GO" id="GO:0005509">
    <property type="term" value="F:calcium ion binding"/>
    <property type="evidence" value="ECO:0007669"/>
    <property type="project" value="InterPro"/>
</dbReference>
<feature type="active site" evidence="6">
    <location>
        <position position="343"/>
    </location>
</feature>
<dbReference type="GO" id="GO:0004571">
    <property type="term" value="F:mannosyl-oligosaccharide 1,2-alpha-mannosidase activity"/>
    <property type="evidence" value="ECO:0007669"/>
    <property type="project" value="InterPro"/>
</dbReference>
<accession>A0AAN7CCJ1</accession>
<feature type="disulfide bond" evidence="8">
    <location>
        <begin position="427"/>
        <end position="456"/>
    </location>
</feature>
<dbReference type="EC" id="3.2.1.-" evidence="9"/>
<reference evidence="10" key="2">
    <citation type="submission" date="2023-05" db="EMBL/GenBank/DDBJ databases">
        <authorList>
            <consortium name="Lawrence Berkeley National Laboratory"/>
            <person name="Steindorff A."/>
            <person name="Hensen N."/>
            <person name="Bonometti L."/>
            <person name="Westerberg I."/>
            <person name="Brannstrom I.O."/>
            <person name="Guillou S."/>
            <person name="Cros-Aarteil S."/>
            <person name="Calhoun S."/>
            <person name="Haridas S."/>
            <person name="Kuo A."/>
            <person name="Mondo S."/>
            <person name="Pangilinan J."/>
            <person name="Riley R."/>
            <person name="Labutti K."/>
            <person name="Andreopoulos B."/>
            <person name="Lipzen A."/>
            <person name="Chen C."/>
            <person name="Yanf M."/>
            <person name="Daum C."/>
            <person name="Ng V."/>
            <person name="Clum A."/>
            <person name="Ohm R."/>
            <person name="Martin F."/>
            <person name="Silar P."/>
            <person name="Natvig D."/>
            <person name="Lalanne C."/>
            <person name="Gautier V."/>
            <person name="Ament-Velasquez S.L."/>
            <person name="Kruys A."/>
            <person name="Hutchinson M.I."/>
            <person name="Powell A.J."/>
            <person name="Barry K."/>
            <person name="Miller A.N."/>
            <person name="Grigoriev I.V."/>
            <person name="Debuchy R."/>
            <person name="Gladieux P."/>
            <person name="Thoren M.H."/>
            <person name="Johannesson H."/>
        </authorList>
    </citation>
    <scope>NUCLEOTIDE SEQUENCE</scope>
    <source>
        <strain evidence="10">CBS 532.94</strain>
    </source>
</reference>
<dbReference type="Pfam" id="PF01532">
    <property type="entry name" value="Glyco_hydro_47"/>
    <property type="match status" value="1"/>
</dbReference>
<dbReference type="SUPFAM" id="SSF48225">
    <property type="entry name" value="Seven-hairpin glycosidases"/>
    <property type="match status" value="1"/>
</dbReference>
<dbReference type="PRINTS" id="PR00747">
    <property type="entry name" value="GLYHDRLASE47"/>
</dbReference>
<feature type="active site" description="Proton donor" evidence="6">
    <location>
        <position position="470"/>
    </location>
</feature>